<sequence>MVEDMNKYLRKLLSKIDGLYCIIISDRDGVPILKVCSDDSPDKATRTSFLSTFGIATDQGGKLGLGKTKSIICMYENFQAIQMNKLPFVVTFVTSRDCNTGHVLALEAQLEPLLPVLRGVVGDT</sequence>
<dbReference type="Proteomes" id="UP000494165">
    <property type="component" value="Unassembled WGS sequence"/>
</dbReference>
<comment type="similarity">
    <text evidence="1">Belongs to the LAMTOR3 family.</text>
</comment>
<dbReference type="FunFam" id="3.30.450.30:FF:000003">
    <property type="entry name" value="ragulator complex protein LAMTOR3 homolog"/>
    <property type="match status" value="1"/>
</dbReference>
<organism evidence="2 3">
    <name type="scientific">Cloeon dipterum</name>
    <dbReference type="NCBI Taxonomy" id="197152"/>
    <lineage>
        <taxon>Eukaryota</taxon>
        <taxon>Metazoa</taxon>
        <taxon>Ecdysozoa</taxon>
        <taxon>Arthropoda</taxon>
        <taxon>Hexapoda</taxon>
        <taxon>Insecta</taxon>
        <taxon>Pterygota</taxon>
        <taxon>Palaeoptera</taxon>
        <taxon>Ephemeroptera</taxon>
        <taxon>Pisciforma</taxon>
        <taxon>Baetidae</taxon>
        <taxon>Cloeon</taxon>
    </lineage>
</organism>
<dbReference type="PANTHER" id="PTHR13378:SF1">
    <property type="entry name" value="RAGULATOR COMPLEX PROTEIN LAMTOR3"/>
    <property type="match status" value="1"/>
</dbReference>
<evidence type="ECO:0000313" key="3">
    <source>
        <dbReference type="Proteomes" id="UP000494165"/>
    </source>
</evidence>
<proteinExistence type="inferred from homology"/>
<gene>
    <name evidence="2" type="ORF">CLODIP_2_CD04997</name>
</gene>
<dbReference type="GO" id="GO:0032008">
    <property type="term" value="P:positive regulation of TOR signaling"/>
    <property type="evidence" value="ECO:0007669"/>
    <property type="project" value="TreeGrafter"/>
</dbReference>
<name>A0A8S1C289_9INSE</name>
<dbReference type="SMART" id="SM01278">
    <property type="entry name" value="MAPKK1_Int"/>
    <property type="match status" value="1"/>
</dbReference>
<evidence type="ECO:0000313" key="2">
    <source>
        <dbReference type="EMBL" id="CAB3362271.1"/>
    </source>
</evidence>
<evidence type="ECO:0000256" key="1">
    <source>
        <dbReference type="ARBA" id="ARBA00005356"/>
    </source>
</evidence>
<reference evidence="2 3" key="1">
    <citation type="submission" date="2020-04" db="EMBL/GenBank/DDBJ databases">
        <authorList>
            <person name="Alioto T."/>
            <person name="Alioto T."/>
            <person name="Gomez Garrido J."/>
        </authorList>
    </citation>
    <scope>NUCLEOTIDE SEQUENCE [LARGE SCALE GENOMIC DNA]</scope>
</reference>
<dbReference type="Gene3D" id="3.30.450.30">
    <property type="entry name" value="Dynein light chain 2a, cytoplasmic"/>
    <property type="match status" value="1"/>
</dbReference>
<dbReference type="OrthoDB" id="343907at2759"/>
<dbReference type="GO" id="GO:0071230">
    <property type="term" value="P:cellular response to amino acid stimulus"/>
    <property type="evidence" value="ECO:0007669"/>
    <property type="project" value="TreeGrafter"/>
</dbReference>
<dbReference type="InterPro" id="IPR015019">
    <property type="entry name" value="LAMTOR3"/>
</dbReference>
<dbReference type="PANTHER" id="PTHR13378">
    <property type="entry name" value="REGULATOR COMPLEX PROTEIN LAMTOR3"/>
    <property type="match status" value="1"/>
</dbReference>
<accession>A0A8S1C289</accession>
<dbReference type="SUPFAM" id="SSF103196">
    <property type="entry name" value="Roadblock/LC7 domain"/>
    <property type="match status" value="1"/>
</dbReference>
<dbReference type="GO" id="GO:0071986">
    <property type="term" value="C:Ragulator complex"/>
    <property type="evidence" value="ECO:0007669"/>
    <property type="project" value="TreeGrafter"/>
</dbReference>
<dbReference type="Pfam" id="PF08923">
    <property type="entry name" value="MAPKK1_Int"/>
    <property type="match status" value="1"/>
</dbReference>
<keyword evidence="3" id="KW-1185">Reference proteome</keyword>
<protein>
    <submittedName>
        <fullName evidence="2">Uncharacterized protein</fullName>
    </submittedName>
</protein>
<dbReference type="AlphaFoldDB" id="A0A8S1C289"/>
<comment type="caution">
    <text evidence="2">The sequence shown here is derived from an EMBL/GenBank/DDBJ whole genome shotgun (WGS) entry which is preliminary data.</text>
</comment>
<dbReference type="EMBL" id="CADEPI010000008">
    <property type="protein sequence ID" value="CAB3362271.1"/>
    <property type="molecule type" value="Genomic_DNA"/>
</dbReference>